<gene>
    <name evidence="1" type="ORF">DXZ20_17230</name>
</gene>
<reference evidence="1 2" key="1">
    <citation type="journal article" date="2020" name="Microb. Ecol.">
        <title>Ecogenomics of the Marine Benthic Filamentous Cyanobacterium Adonisia.</title>
        <authorList>
            <person name="Walter J.M."/>
            <person name="Coutinho F.H."/>
            <person name="Leomil L."/>
            <person name="Hargreaves P.I."/>
            <person name="Campeao M.E."/>
            <person name="Vieira V.V."/>
            <person name="Silva B.S."/>
            <person name="Fistarol G.O."/>
            <person name="Salomon P.S."/>
            <person name="Sawabe T."/>
            <person name="Mino S."/>
            <person name="Hosokawa M."/>
            <person name="Miyashita H."/>
            <person name="Maruyama F."/>
            <person name="van Verk M.C."/>
            <person name="Dutilh B.E."/>
            <person name="Thompson C.C."/>
            <person name="Thompson F.L."/>
        </authorList>
    </citation>
    <scope>NUCLEOTIDE SEQUENCE [LARGE SCALE GENOMIC DNA]</scope>
    <source>
        <strain evidence="1 2">CCMR0081</strain>
    </source>
</reference>
<name>A0A6M0RMC6_9CYAN</name>
<organism evidence="1 2">
    <name type="scientific">Adonisia turfae CCMR0081</name>
    <dbReference type="NCBI Taxonomy" id="2292702"/>
    <lineage>
        <taxon>Bacteria</taxon>
        <taxon>Bacillati</taxon>
        <taxon>Cyanobacteriota</taxon>
        <taxon>Adonisia</taxon>
        <taxon>Adonisia turfae</taxon>
    </lineage>
</organism>
<dbReference type="AlphaFoldDB" id="A0A6M0RMC6"/>
<dbReference type="Proteomes" id="UP000481033">
    <property type="component" value="Unassembled WGS sequence"/>
</dbReference>
<comment type="caution">
    <text evidence="1">The sequence shown here is derived from an EMBL/GenBank/DDBJ whole genome shotgun (WGS) entry which is preliminary data.</text>
</comment>
<sequence length="312" mass="36041">MTGKRGVYIVANEKVGDNAIALLASLRLHDPDVPVYMIPFNDDYQSLFQKLNTLYQVQLFPDLAFLEAFTQKISEIFPRDFLALPNKMRKLAAWFGPLDEFLYIDTDILFFEPVSDTLAYLDQADFICCDYHFKGRKLRDVFSPSVIERGIFPEDIVNSVFNSGLWGAKKDTITLDQMYQRLSECAQNRDYFDFSGGTTDQPIMNYLVLNSIDTRLNIVQVKADEPGSWGGMKHFVSRDHALYDGDTRLRYLHWAGTPMRSGGPYRDLWEYYRYLDDPDGRPLAGKSPSQLQRQPIRKLKQAIGRLARRMKK</sequence>
<proteinExistence type="predicted"/>
<dbReference type="RefSeq" id="WP_163699466.1">
    <property type="nucleotide sequence ID" value="NZ_QXHD01000004.1"/>
</dbReference>
<evidence type="ECO:0000313" key="1">
    <source>
        <dbReference type="EMBL" id="NEZ57384.1"/>
    </source>
</evidence>
<dbReference type="Gene3D" id="3.90.550.10">
    <property type="entry name" value="Spore Coat Polysaccharide Biosynthesis Protein SpsA, Chain A"/>
    <property type="match status" value="1"/>
</dbReference>
<dbReference type="InterPro" id="IPR029044">
    <property type="entry name" value="Nucleotide-diphossugar_trans"/>
</dbReference>
<evidence type="ECO:0000313" key="2">
    <source>
        <dbReference type="Proteomes" id="UP000481033"/>
    </source>
</evidence>
<dbReference type="NCBIfam" id="NF045582">
    <property type="entry name" value="Npun_R2823_gen"/>
    <property type="match status" value="1"/>
</dbReference>
<dbReference type="EMBL" id="QXHD01000004">
    <property type="protein sequence ID" value="NEZ57384.1"/>
    <property type="molecule type" value="Genomic_DNA"/>
</dbReference>
<accession>A0A6M0RMC6</accession>
<dbReference type="InterPro" id="IPR054619">
    <property type="entry name" value="Npun_R2821-like"/>
</dbReference>
<protein>
    <submittedName>
        <fullName evidence="1">Methionine synthase</fullName>
    </submittedName>
</protein>
<keyword evidence="2" id="KW-1185">Reference proteome</keyword>
<dbReference type="SUPFAM" id="SSF53448">
    <property type="entry name" value="Nucleotide-diphospho-sugar transferases"/>
    <property type="match status" value="1"/>
</dbReference>